<feature type="region of interest" description="Disordered" evidence="1">
    <location>
        <begin position="56"/>
        <end position="95"/>
    </location>
</feature>
<reference evidence="2 3" key="1">
    <citation type="journal article" date="2019" name="Sci. Rep.">
        <title>Orb-weaving spider Araneus ventricosus genome elucidates the spidroin gene catalogue.</title>
        <authorList>
            <person name="Kono N."/>
            <person name="Nakamura H."/>
            <person name="Ohtoshi R."/>
            <person name="Moran D.A.P."/>
            <person name="Shinohara A."/>
            <person name="Yoshida Y."/>
            <person name="Fujiwara M."/>
            <person name="Mori M."/>
            <person name="Tomita M."/>
            <person name="Arakawa K."/>
        </authorList>
    </citation>
    <scope>NUCLEOTIDE SEQUENCE [LARGE SCALE GENOMIC DNA]</scope>
</reference>
<feature type="compositionally biased region" description="Polar residues" evidence="1">
    <location>
        <begin position="57"/>
        <end position="67"/>
    </location>
</feature>
<dbReference type="EMBL" id="BGPR01000598">
    <property type="protein sequence ID" value="GBM27939.1"/>
    <property type="molecule type" value="Genomic_DNA"/>
</dbReference>
<evidence type="ECO:0000256" key="1">
    <source>
        <dbReference type="SAM" id="MobiDB-lite"/>
    </source>
</evidence>
<accession>A0A4Y2EI57</accession>
<protein>
    <submittedName>
        <fullName evidence="2">Uncharacterized protein</fullName>
    </submittedName>
</protein>
<organism evidence="2 3">
    <name type="scientific">Araneus ventricosus</name>
    <name type="common">Orbweaver spider</name>
    <name type="synonym">Epeira ventricosa</name>
    <dbReference type="NCBI Taxonomy" id="182803"/>
    <lineage>
        <taxon>Eukaryota</taxon>
        <taxon>Metazoa</taxon>
        <taxon>Ecdysozoa</taxon>
        <taxon>Arthropoda</taxon>
        <taxon>Chelicerata</taxon>
        <taxon>Arachnida</taxon>
        <taxon>Araneae</taxon>
        <taxon>Araneomorphae</taxon>
        <taxon>Entelegynae</taxon>
        <taxon>Araneoidea</taxon>
        <taxon>Araneidae</taxon>
        <taxon>Araneus</taxon>
    </lineage>
</organism>
<gene>
    <name evidence="2" type="ORF">AVEN_146160_1</name>
</gene>
<dbReference type="Proteomes" id="UP000499080">
    <property type="component" value="Unassembled WGS sequence"/>
</dbReference>
<proteinExistence type="predicted"/>
<keyword evidence="3" id="KW-1185">Reference proteome</keyword>
<sequence>MEFAPQVCPSALDHGNDVKAAASEDLSSFHSVTSMKSGRFCILVLPRKTVEYKVISASEQPRTQHNPRPQHRTPVLRRSKSAATGDPYTSVKMAGVQQTAVERTRLLDRRVSGSKPYSTEGLSRKRARPTLNLTSWFKSPPVGLNRKFGEVSANSGVVI</sequence>
<evidence type="ECO:0000313" key="2">
    <source>
        <dbReference type="EMBL" id="GBM27939.1"/>
    </source>
</evidence>
<feature type="compositionally biased region" description="Basic residues" evidence="1">
    <location>
        <begin position="68"/>
        <end position="80"/>
    </location>
</feature>
<name>A0A4Y2EI57_ARAVE</name>
<evidence type="ECO:0000313" key="3">
    <source>
        <dbReference type="Proteomes" id="UP000499080"/>
    </source>
</evidence>
<dbReference type="AlphaFoldDB" id="A0A4Y2EI57"/>
<comment type="caution">
    <text evidence="2">The sequence shown here is derived from an EMBL/GenBank/DDBJ whole genome shotgun (WGS) entry which is preliminary data.</text>
</comment>